<dbReference type="GO" id="GO:0006508">
    <property type="term" value="P:proteolysis"/>
    <property type="evidence" value="ECO:0007669"/>
    <property type="project" value="InterPro"/>
</dbReference>
<dbReference type="Gene3D" id="3.10.50.10">
    <property type="match status" value="1"/>
</dbReference>
<feature type="domain" description="Chitin-binding type-1" evidence="7">
    <location>
        <begin position="98"/>
        <end position="135"/>
    </location>
</feature>
<dbReference type="PANTHER" id="PTHR11177:SF333">
    <property type="entry name" value="CHITINASE"/>
    <property type="match status" value="1"/>
</dbReference>
<feature type="domain" description="GH18" evidence="8">
    <location>
        <begin position="205"/>
        <end position="555"/>
    </location>
</feature>
<accession>W3WLE2</accession>
<keyword evidence="3 4" id="KW-0147">Chitin-binding</keyword>
<dbReference type="PROSITE" id="PS51910">
    <property type="entry name" value="GH18_2"/>
    <property type="match status" value="1"/>
</dbReference>
<evidence type="ECO:0000256" key="5">
    <source>
        <dbReference type="SAM" id="MobiDB-lite"/>
    </source>
</evidence>
<dbReference type="SMART" id="SM00270">
    <property type="entry name" value="ChtBD1"/>
    <property type="match status" value="2"/>
</dbReference>
<comment type="caution">
    <text evidence="4">Lacks conserved residue(s) required for the propagation of feature annotation.</text>
</comment>
<dbReference type="InterPro" id="IPR011583">
    <property type="entry name" value="Chitinase_II/V-like_cat"/>
</dbReference>
<proteinExistence type="inferred from homology"/>
<feature type="disulfide bond" evidence="4">
    <location>
        <begin position="129"/>
        <end position="133"/>
    </location>
</feature>
<dbReference type="InterPro" id="IPR017853">
    <property type="entry name" value="GH"/>
</dbReference>
<dbReference type="HOGENOM" id="CLU_238107_0_0_1"/>
<feature type="domain" description="Chitin-binding type-1" evidence="7">
    <location>
        <begin position="136"/>
        <end position="190"/>
    </location>
</feature>
<dbReference type="GO" id="GO:0008061">
    <property type="term" value="F:chitin binding"/>
    <property type="evidence" value="ECO:0007669"/>
    <property type="project" value="UniProtKB-UniRule"/>
</dbReference>
<evidence type="ECO:0000256" key="2">
    <source>
        <dbReference type="ARBA" id="ARBA00012729"/>
    </source>
</evidence>
<dbReference type="PROSITE" id="PS50941">
    <property type="entry name" value="CHIT_BIND_I_2"/>
    <property type="match status" value="2"/>
</dbReference>
<dbReference type="RefSeq" id="XP_007839939.1">
    <property type="nucleotide sequence ID" value="XM_007841748.1"/>
</dbReference>
<feature type="signal peptide" evidence="6">
    <location>
        <begin position="1"/>
        <end position="26"/>
    </location>
</feature>
<dbReference type="KEGG" id="pfy:PFICI_13167"/>
<keyword evidence="6" id="KW-0732">Signal</keyword>
<feature type="disulfide bond" evidence="4">
    <location>
        <begin position="150"/>
        <end position="162"/>
    </location>
</feature>
<dbReference type="GO" id="GO:0004252">
    <property type="term" value="F:serine-type endopeptidase activity"/>
    <property type="evidence" value="ECO:0007669"/>
    <property type="project" value="InterPro"/>
</dbReference>
<dbReference type="Gene3D" id="3.30.60.10">
    <property type="entry name" value="Endochitinase-like"/>
    <property type="match status" value="1"/>
</dbReference>
<dbReference type="SMART" id="SM00636">
    <property type="entry name" value="Glyco_18"/>
    <property type="match status" value="1"/>
</dbReference>
<dbReference type="InParanoid" id="W3WLE2"/>
<dbReference type="InterPro" id="IPR029070">
    <property type="entry name" value="Chitinase_insertion_sf"/>
</dbReference>
<comment type="similarity">
    <text evidence="1">Belongs to the glycosyl hydrolase 18 family. Chitinase class V subfamily.</text>
</comment>
<dbReference type="InterPro" id="IPR001002">
    <property type="entry name" value="Chitin-bd_1"/>
</dbReference>
<feature type="disulfide bond" evidence="4">
    <location>
        <begin position="155"/>
        <end position="169"/>
    </location>
</feature>
<dbReference type="SUPFAM" id="SSF52743">
    <property type="entry name" value="Subtilisin-like"/>
    <property type="match status" value="1"/>
</dbReference>
<evidence type="ECO:0000313" key="9">
    <source>
        <dbReference type="EMBL" id="ETS74683.1"/>
    </source>
</evidence>
<dbReference type="GO" id="GO:0005975">
    <property type="term" value="P:carbohydrate metabolic process"/>
    <property type="evidence" value="ECO:0007669"/>
    <property type="project" value="InterPro"/>
</dbReference>
<evidence type="ECO:0000256" key="1">
    <source>
        <dbReference type="ARBA" id="ARBA00008682"/>
    </source>
</evidence>
<keyword evidence="4" id="KW-1015">Disulfide bond</keyword>
<gene>
    <name evidence="9" type="ORF">PFICI_13167</name>
</gene>
<dbReference type="OMA" id="PWPAITN"/>
<dbReference type="SUPFAM" id="SSF51445">
    <property type="entry name" value="(Trans)glycosidases"/>
    <property type="match status" value="1"/>
</dbReference>
<sequence>MQSHARSLVACALVGVFILCLPVLLSQSHYGSGPRVSPRNILQRGPSDREQLDDSAIGLVNGASQNNPELLTTTSWSIFSSSHSPSDPHALERRADGPLYCTDGPCIDGSCCGKSGICGYGPDFCGDGCTSQCNATAMCGQYSENGEMPCGMKLCCSATGWCGTTEVYCDNADPAHKTLPCQAGYGSCSITGPPSCPAGSGSSSKRKIGYYQSWNQRDRKCNKVAPNQLNTDGYTHLFFSFASIDPQSFRITPAHPDDVQGMKDFTALSKDGKLQTWIAVGGFDFSNPEAATHTTWSDMVSTKDNRAAFISSVKEYMDTYGFQGVDIDWEYPGAPERGGRKLDDTRNLSLLVKEMRAAYGTAYGISLTLAPDYWYLRWFDAKAMEANVDFFGFMAYDLHGSWDADVLALGSLVRGQADIREISKNTLPLWFDGLNPAKLNFGLAMYGRGYTLADPSCNQLLCPFSGPSKPAPCTSFNGVMSLVEIKQLIKQRGLEPQYLEEAMMKQITWDDQWIGYDDEDTFAAKMSFADSLCFGGTMVWSIDFQEVGSGGPDEEDGEVVYIGTEVYQQPTAQCEPPCIMVLPPSKLPSSTTISLPEYTTSLEVGSSTAVNGEATFVVTTTTITITLTSIVTDQYPMSNVHVTSQSGSSSIVAMPSVEVPPVSVVLTNGQGETSTRVLSLPPWPAITNGPVETGNGGTTSGEGGASSTITIPADEPYTKPAIVANCEQSILYVVEEKARITLQDCQGPTTMEWDCPPTKTIEIAAAADKSFSLGCTVWVGTGFQGVPTTTSTISGLPVYSTWPAGELVWVEDEPEDDDDDKKTTCKLWFFFICISWGDIKIGGWRWDFPPGILPPGPPPTIKFPPQMTIRGTLPGPWPRITIGANGVATYPENKPTDCTSSTADVCITTTSFSATVTGQTTRTATSVVSTCTPIVGCNVEDDDSTTSVTTIDSCTALTQLGRRAEATATASASERHELSARAGEACTKDDIIIYPVSIDDRSNPSVYTIESYLQELGYDGLLNTPNVKKLWEETEVAGIPEEYTAFFFVRDVPTFLIPIIREHIGDYIKDVYSIYDFNQRNNYLPQSASASVARRNSAFNESLELEKRADETNGYWELSQVCLPPNVDWEDSAELPDGPFLAYYDTSFGEGQTIYVVEDGFSDDEEFALTYNIGAETFNRPQVRMIDETLDYGQVHNGAALLKHGSDVLSKVWGKSFGLGKNAQIVMPKNTNGDPADRFYKIQDRYLESLIRVLGDVMAGYPANKGKVILNMSFGWLVDVHTWVHPAHFETLHEILTALDQHGVVIVAVTHNLNLDVRGRNRLDGWPSRYGDPSDNDYIPNLIVVSGSDKNGAVSRLNPSASWVIKAPGYQVHVAGGGVEDGASLAAPLVAGTIAYWRGLPGVRADWVEELKDPANVKKLLRFMQRPIKAQTIQVPDGTRSRVPTIWSGRVPDGDCLVNPKLKGCPIFTDKIADLAPFGAGDCGPGGSGIKRRQDGQGWTCVIGGGDGGNGGGNNGGSNPNGLTISYKPGPVSPTCNAGCGTRCSGYYCDPTPTGEPPGYYDPLDPSHVGTLTGLPTLSSQPTTTSCGPGEGTTTSLMCAGGNGHSACVTRQVCTSIQTVPTSLPDLPTLEPEDPPIPTNCAATSTWEQCGGPGGGGSKTACMTHSSCISTSVSTTKVTPTTTQQPTNPSPKVIYIMDTTFIKYPWYVFGTSPDTGLDPCNAEPFSKQGVAASIYPASLDAFSAFGIGGITYTGSESSPGTLKVPGYGDVKCAKDPDYGKIHHCDNQQNWYERRAKCTWT</sequence>
<dbReference type="Proteomes" id="UP000030651">
    <property type="component" value="Unassembled WGS sequence"/>
</dbReference>
<dbReference type="InterPro" id="IPR018371">
    <property type="entry name" value="Chitin-binding_1_CS"/>
</dbReference>
<evidence type="ECO:0000259" key="7">
    <source>
        <dbReference type="PROSITE" id="PS50941"/>
    </source>
</evidence>
<reference evidence="10" key="1">
    <citation type="journal article" date="2015" name="BMC Genomics">
        <title>Genomic and transcriptomic analysis of the endophytic fungus Pestalotiopsis fici reveals its lifestyle and high potential for synthesis of natural products.</title>
        <authorList>
            <person name="Wang X."/>
            <person name="Zhang X."/>
            <person name="Liu L."/>
            <person name="Xiang M."/>
            <person name="Wang W."/>
            <person name="Sun X."/>
            <person name="Che Y."/>
            <person name="Guo L."/>
            <person name="Liu G."/>
            <person name="Guo L."/>
            <person name="Wang C."/>
            <person name="Yin W.B."/>
            <person name="Stadler M."/>
            <person name="Zhang X."/>
            <person name="Liu X."/>
        </authorList>
    </citation>
    <scope>NUCLEOTIDE SEQUENCE [LARGE SCALE GENOMIC DNA]</scope>
    <source>
        <strain evidence="10">W106-1 / CGMCC3.15140</strain>
    </source>
</reference>
<dbReference type="Gene3D" id="3.20.20.80">
    <property type="entry name" value="Glycosidases"/>
    <property type="match status" value="1"/>
</dbReference>
<feature type="disulfide bond" evidence="4">
    <location>
        <begin position="106"/>
        <end position="118"/>
    </location>
</feature>
<dbReference type="InterPro" id="IPR036852">
    <property type="entry name" value="Peptidase_S8/S53_dom_sf"/>
</dbReference>
<dbReference type="STRING" id="1229662.W3WLE2"/>
<evidence type="ECO:0000313" key="10">
    <source>
        <dbReference type="Proteomes" id="UP000030651"/>
    </source>
</evidence>
<feature type="chain" id="PRO_5004833661" description="chitinase" evidence="6">
    <location>
        <begin position="27"/>
        <end position="1800"/>
    </location>
</feature>
<dbReference type="GO" id="GO:0008843">
    <property type="term" value="F:endochitinase activity"/>
    <property type="evidence" value="ECO:0007669"/>
    <property type="project" value="UniProtKB-EC"/>
</dbReference>
<name>W3WLE2_PESFW</name>
<feature type="region of interest" description="Disordered" evidence="5">
    <location>
        <begin position="29"/>
        <end position="49"/>
    </location>
</feature>
<dbReference type="Pfam" id="PF00704">
    <property type="entry name" value="Glyco_hydro_18"/>
    <property type="match status" value="1"/>
</dbReference>
<dbReference type="SUPFAM" id="SSF57016">
    <property type="entry name" value="Plant lectins/antimicrobial peptides"/>
    <property type="match status" value="1"/>
</dbReference>
<dbReference type="CDD" id="cd00035">
    <property type="entry name" value="ChtBD1"/>
    <property type="match status" value="1"/>
</dbReference>
<evidence type="ECO:0000256" key="3">
    <source>
        <dbReference type="ARBA" id="ARBA00022669"/>
    </source>
</evidence>
<protein>
    <recommendedName>
        <fullName evidence="2">chitinase</fullName>
        <ecNumber evidence="2">3.2.1.14</ecNumber>
    </recommendedName>
</protein>
<dbReference type="InterPro" id="IPR001223">
    <property type="entry name" value="Glyco_hydro18_cat"/>
</dbReference>
<evidence type="ECO:0000256" key="4">
    <source>
        <dbReference type="PROSITE-ProRule" id="PRU00261"/>
    </source>
</evidence>
<evidence type="ECO:0000256" key="6">
    <source>
        <dbReference type="SAM" id="SignalP"/>
    </source>
</evidence>
<dbReference type="EMBL" id="KI912119">
    <property type="protein sequence ID" value="ETS74683.1"/>
    <property type="molecule type" value="Genomic_DNA"/>
</dbReference>
<dbReference type="InterPro" id="IPR036861">
    <property type="entry name" value="Endochitinase-like_sf"/>
</dbReference>
<dbReference type="eggNOG" id="KOG2806">
    <property type="taxonomic scope" value="Eukaryota"/>
</dbReference>
<keyword evidence="10" id="KW-1185">Reference proteome</keyword>
<dbReference type="PANTHER" id="PTHR11177">
    <property type="entry name" value="CHITINASE"/>
    <property type="match status" value="1"/>
</dbReference>
<dbReference type="CDD" id="cd00306">
    <property type="entry name" value="Peptidases_S8_S53"/>
    <property type="match status" value="1"/>
</dbReference>
<feature type="disulfide bond" evidence="4">
    <location>
        <begin position="111"/>
        <end position="125"/>
    </location>
</feature>
<dbReference type="EC" id="3.2.1.14" evidence="2"/>
<organism evidence="9 10">
    <name type="scientific">Pestalotiopsis fici (strain W106-1 / CGMCC3.15140)</name>
    <dbReference type="NCBI Taxonomy" id="1229662"/>
    <lineage>
        <taxon>Eukaryota</taxon>
        <taxon>Fungi</taxon>
        <taxon>Dikarya</taxon>
        <taxon>Ascomycota</taxon>
        <taxon>Pezizomycotina</taxon>
        <taxon>Sordariomycetes</taxon>
        <taxon>Xylariomycetidae</taxon>
        <taxon>Amphisphaeriales</taxon>
        <taxon>Sporocadaceae</taxon>
        <taxon>Pestalotiopsis</taxon>
    </lineage>
</organism>
<dbReference type="OrthoDB" id="73875at2759"/>
<dbReference type="Gene3D" id="3.40.50.200">
    <property type="entry name" value="Peptidase S8/S53 domain"/>
    <property type="match status" value="1"/>
</dbReference>
<dbReference type="InterPro" id="IPR050314">
    <property type="entry name" value="Glycosyl_Hydrlase_18"/>
</dbReference>
<evidence type="ECO:0000259" key="8">
    <source>
        <dbReference type="PROSITE" id="PS51910"/>
    </source>
</evidence>
<dbReference type="SUPFAM" id="SSF54556">
    <property type="entry name" value="Chitinase insertion domain"/>
    <property type="match status" value="1"/>
</dbReference>
<dbReference type="GeneID" id="19278180"/>
<dbReference type="PROSITE" id="PS00026">
    <property type="entry name" value="CHIT_BIND_I_1"/>
    <property type="match status" value="1"/>
</dbReference>